<evidence type="ECO:0000256" key="1">
    <source>
        <dbReference type="SAM" id="MobiDB-lite"/>
    </source>
</evidence>
<sequence length="102" mass="10994">MKTLCTLLITSLFIAPVALAKNSNTSPQINPHSSYSCSDHEEKDSGYTWEDPSEKTGGCFALVNPTEKSTTGYQWEDPSERSGGGGYDWDDPSERPGGGGFV</sequence>
<dbReference type="RefSeq" id="WP_141271475.1">
    <property type="nucleotide sequence ID" value="NZ_BJLH01000009.1"/>
</dbReference>
<dbReference type="AlphaFoldDB" id="A0A4Y3IQH7"/>
<keyword evidence="4" id="KW-1185">Reference proteome</keyword>
<evidence type="ECO:0000256" key="2">
    <source>
        <dbReference type="SAM" id="SignalP"/>
    </source>
</evidence>
<comment type="caution">
    <text evidence="3">The sequence shown here is derived from an EMBL/GenBank/DDBJ whole genome shotgun (WGS) entry which is preliminary data.</text>
</comment>
<evidence type="ECO:0000313" key="4">
    <source>
        <dbReference type="Proteomes" id="UP000318242"/>
    </source>
</evidence>
<gene>
    <name evidence="3" type="ORF">VCO01S_22810</name>
</gene>
<evidence type="ECO:0000313" key="3">
    <source>
        <dbReference type="EMBL" id="GEA61088.1"/>
    </source>
</evidence>
<name>A0A4Y3IQH7_9VIBR</name>
<dbReference type="Proteomes" id="UP000318242">
    <property type="component" value="Unassembled WGS sequence"/>
</dbReference>
<keyword evidence="2" id="KW-0732">Signal</keyword>
<organism evidence="3 4">
    <name type="scientific">Vibrio comitans NBRC 102076</name>
    <dbReference type="NCBI Taxonomy" id="1219078"/>
    <lineage>
        <taxon>Bacteria</taxon>
        <taxon>Pseudomonadati</taxon>
        <taxon>Pseudomonadota</taxon>
        <taxon>Gammaproteobacteria</taxon>
        <taxon>Vibrionales</taxon>
        <taxon>Vibrionaceae</taxon>
        <taxon>Vibrio</taxon>
    </lineage>
</organism>
<proteinExistence type="predicted"/>
<dbReference type="EMBL" id="BJLH01000009">
    <property type="protein sequence ID" value="GEA61088.1"/>
    <property type="molecule type" value="Genomic_DNA"/>
</dbReference>
<reference evidence="3 4" key="1">
    <citation type="submission" date="2019-06" db="EMBL/GenBank/DDBJ databases">
        <title>Whole genome shotgun sequence of Vibrio comitans NBRC 102076.</title>
        <authorList>
            <person name="Hosoyama A."/>
            <person name="Uohara A."/>
            <person name="Ohji S."/>
            <person name="Ichikawa N."/>
        </authorList>
    </citation>
    <scope>NUCLEOTIDE SEQUENCE [LARGE SCALE GENOMIC DNA]</scope>
    <source>
        <strain evidence="3 4">NBRC 102076</strain>
    </source>
</reference>
<feature type="signal peptide" evidence="2">
    <location>
        <begin position="1"/>
        <end position="20"/>
    </location>
</feature>
<feature type="chain" id="PRO_5021239171" evidence="2">
    <location>
        <begin position="21"/>
        <end position="102"/>
    </location>
</feature>
<feature type="compositionally biased region" description="Polar residues" evidence="1">
    <location>
        <begin position="23"/>
        <end position="37"/>
    </location>
</feature>
<accession>A0A4Y3IQH7</accession>
<dbReference type="OrthoDB" id="9872244at2"/>
<protein>
    <submittedName>
        <fullName evidence="3">Uncharacterized protein</fullName>
    </submittedName>
</protein>
<feature type="region of interest" description="Disordered" evidence="1">
    <location>
        <begin position="23"/>
        <end position="102"/>
    </location>
</feature>